<evidence type="ECO:0000259" key="3">
    <source>
        <dbReference type="Pfam" id="PF16321"/>
    </source>
</evidence>
<reference evidence="5" key="2">
    <citation type="submission" date="2020-04" db="EMBL/GenBank/DDBJ databases">
        <title>Deep metagenomics examines the oral microbiome during advanced dental caries in children, revealing novel taxa and co-occurrences with host molecules.</title>
        <authorList>
            <person name="Baker J.L."/>
            <person name="Morton J.T."/>
            <person name="Dinis M."/>
            <person name="Alvarez R."/>
            <person name="Tran N.C."/>
            <person name="Knight R."/>
            <person name="Edlund A."/>
        </authorList>
    </citation>
    <scope>NUCLEOTIDE SEQUENCE</scope>
    <source>
        <strain evidence="5">JCVI_38_bin.5</strain>
    </source>
</reference>
<name>A0A930VVC8_9ACTN</name>
<dbReference type="Proteomes" id="UP000051927">
    <property type="component" value="Unassembled WGS sequence"/>
</dbReference>
<accession>A0A930VVC8</accession>
<dbReference type="InterPro" id="IPR036567">
    <property type="entry name" value="RHF-like"/>
</dbReference>
<evidence type="ECO:0000256" key="2">
    <source>
        <dbReference type="HAMAP-Rule" id="MF_00839"/>
    </source>
</evidence>
<dbReference type="EMBL" id="JABZGW010000015">
    <property type="protein sequence ID" value="MBF4807241.1"/>
    <property type="molecule type" value="Genomic_DNA"/>
</dbReference>
<dbReference type="Gene3D" id="3.30.160.100">
    <property type="entry name" value="Ribosome hibernation promotion factor-like"/>
    <property type="match status" value="1"/>
</dbReference>
<dbReference type="InterPro" id="IPR003489">
    <property type="entry name" value="RHF/RaiA"/>
</dbReference>
<gene>
    <name evidence="5" type="primary">raiA</name>
    <name evidence="2" type="synonym">hpf</name>
    <name evidence="5" type="ORF">HXK26_00900</name>
    <name evidence="4" type="ORF">IV60_GL001219</name>
</gene>
<comment type="similarity">
    <text evidence="2">Belongs to the HPF/YfiA ribosome-associated protein family. Long HPF subfamily.</text>
</comment>
<keyword evidence="6" id="KW-1185">Reference proteome</keyword>
<evidence type="ECO:0000256" key="1">
    <source>
        <dbReference type="ARBA" id="ARBA00022845"/>
    </source>
</evidence>
<dbReference type="InterPro" id="IPR034694">
    <property type="entry name" value="HPF_long/plastid"/>
</dbReference>
<dbReference type="GO" id="GO:0043024">
    <property type="term" value="F:ribosomal small subunit binding"/>
    <property type="evidence" value="ECO:0007669"/>
    <property type="project" value="TreeGrafter"/>
</dbReference>
<comment type="caution">
    <text evidence="5">The sequence shown here is derived from an EMBL/GenBank/DDBJ whole genome shotgun (WGS) entry which is preliminary data.</text>
</comment>
<protein>
    <recommendedName>
        <fullName evidence="2">Ribosome hibernation promoting factor</fullName>
        <shortName evidence="2">HPF</shortName>
    </recommendedName>
</protein>
<dbReference type="OrthoDB" id="9794975at2"/>
<comment type="subunit">
    <text evidence="2">Interacts with 100S ribosomes.</text>
</comment>
<dbReference type="InterPro" id="IPR032528">
    <property type="entry name" value="Ribosom_S30AE_C"/>
</dbReference>
<evidence type="ECO:0000313" key="4">
    <source>
        <dbReference type="EMBL" id="KRO01970.1"/>
    </source>
</evidence>
<keyword evidence="1 2" id="KW-0810">Translation regulation</keyword>
<comment type="function">
    <text evidence="2">Required for dimerization of active 70S ribosomes into 100S ribosomes in stationary phase; 100S ribosomes are translationally inactive and sometimes present during exponential growth.</text>
</comment>
<dbReference type="PANTHER" id="PTHR33231:SF1">
    <property type="entry name" value="30S RIBOSOMAL PROTEIN"/>
    <property type="match status" value="1"/>
</dbReference>
<dbReference type="Gene3D" id="3.30.505.50">
    <property type="entry name" value="Sigma 54 modulation/S30EA ribosomal protein, C-terminal domain"/>
    <property type="match status" value="1"/>
</dbReference>
<dbReference type="PANTHER" id="PTHR33231">
    <property type="entry name" value="30S RIBOSOMAL PROTEIN"/>
    <property type="match status" value="1"/>
</dbReference>
<dbReference type="HAMAP" id="MF_00839">
    <property type="entry name" value="HPF"/>
    <property type="match status" value="1"/>
</dbReference>
<evidence type="ECO:0000313" key="7">
    <source>
        <dbReference type="Proteomes" id="UP000698335"/>
    </source>
</evidence>
<dbReference type="RefSeq" id="WP_003150357.1">
    <property type="nucleotide sequence ID" value="NZ_CAUOKZ010000005.1"/>
</dbReference>
<sequence>MVDIKISGRKVTVSDALRSHVEEKIGDALKVFDIQPMTCDVVLRVDKNPSNLERKSVEVTVFVRNSVVRVVSSGDDMYGAIDEAAEKVTRQLRKYKTRIVDKHHHAQNTRGRALSQEELANLIETPAEDLDDQLVREKYIDLLPMTEEEALVQTDLLGHDFYVFVNSTTGLTNVIYHRKNGGYGIIKPRIEEQND</sequence>
<dbReference type="InterPro" id="IPR050574">
    <property type="entry name" value="HPF/YfiA_ribosome-assoc"/>
</dbReference>
<proteinExistence type="inferred from homology"/>
<dbReference type="GO" id="GO:0045900">
    <property type="term" value="P:negative regulation of translational elongation"/>
    <property type="evidence" value="ECO:0007669"/>
    <property type="project" value="TreeGrafter"/>
</dbReference>
<dbReference type="GeneID" id="84905098"/>
<evidence type="ECO:0000313" key="5">
    <source>
        <dbReference type="EMBL" id="MBF4807241.1"/>
    </source>
</evidence>
<organism evidence="5 7">
    <name type="scientific">Lancefieldella rimae</name>
    <dbReference type="NCBI Taxonomy" id="1383"/>
    <lineage>
        <taxon>Bacteria</taxon>
        <taxon>Bacillati</taxon>
        <taxon>Actinomycetota</taxon>
        <taxon>Coriobacteriia</taxon>
        <taxon>Coriobacteriales</taxon>
        <taxon>Atopobiaceae</taxon>
        <taxon>Lancefieldella</taxon>
    </lineage>
</organism>
<keyword evidence="2" id="KW-0963">Cytoplasm</keyword>
<dbReference type="EMBL" id="JQCP01000003">
    <property type="protein sequence ID" value="KRO01970.1"/>
    <property type="molecule type" value="Genomic_DNA"/>
</dbReference>
<reference evidence="4 6" key="1">
    <citation type="journal article" date="2015" name="Genome Announc.">
        <title>Expanding the biotechnology potential of lactobacilli through comparative genomics of 213 strains and associated genera.</title>
        <authorList>
            <person name="Sun Z."/>
            <person name="Harris H.M."/>
            <person name="McCann A."/>
            <person name="Guo C."/>
            <person name="Argimon S."/>
            <person name="Zhang W."/>
            <person name="Yang X."/>
            <person name="Jeffery I.B."/>
            <person name="Cooney J.C."/>
            <person name="Kagawa T.F."/>
            <person name="Liu W."/>
            <person name="Song Y."/>
            <person name="Salvetti E."/>
            <person name="Wrobel A."/>
            <person name="Rasinkangas P."/>
            <person name="Parkhill J."/>
            <person name="Rea M.C."/>
            <person name="O'Sullivan O."/>
            <person name="Ritari J."/>
            <person name="Douillard F.P."/>
            <person name="Paul Ross R."/>
            <person name="Yang R."/>
            <person name="Briner A.E."/>
            <person name="Felis G.E."/>
            <person name="de Vos W.M."/>
            <person name="Barrangou R."/>
            <person name="Klaenhammer T.R."/>
            <person name="Caufield P.W."/>
            <person name="Cui Y."/>
            <person name="Zhang H."/>
            <person name="O'Toole P.W."/>
        </authorList>
    </citation>
    <scope>NUCLEOTIDE SEQUENCE [LARGE SCALE GENOMIC DNA]</scope>
    <source>
        <strain evidence="4 6">DSM 7090</strain>
    </source>
</reference>
<dbReference type="NCBIfam" id="TIGR00741">
    <property type="entry name" value="yfiA"/>
    <property type="match status" value="1"/>
</dbReference>
<dbReference type="CDD" id="cd00552">
    <property type="entry name" value="RaiA"/>
    <property type="match status" value="1"/>
</dbReference>
<dbReference type="AlphaFoldDB" id="A0A930VVC8"/>
<feature type="domain" description="Sigma 54 modulation/S30EA ribosomal protein C-terminal" evidence="3">
    <location>
        <begin position="131"/>
        <end position="185"/>
    </location>
</feature>
<dbReference type="Pfam" id="PF16321">
    <property type="entry name" value="Ribosom_S30AE_C"/>
    <property type="match status" value="1"/>
</dbReference>
<evidence type="ECO:0000313" key="6">
    <source>
        <dbReference type="Proteomes" id="UP000051927"/>
    </source>
</evidence>
<dbReference type="InterPro" id="IPR038416">
    <property type="entry name" value="Ribosom_S30AE_C_sf"/>
</dbReference>
<dbReference type="Proteomes" id="UP000698335">
    <property type="component" value="Unassembled WGS sequence"/>
</dbReference>
<dbReference type="Pfam" id="PF02482">
    <property type="entry name" value="Ribosomal_S30AE"/>
    <property type="match status" value="1"/>
</dbReference>
<dbReference type="GO" id="GO:0022627">
    <property type="term" value="C:cytosolic small ribosomal subunit"/>
    <property type="evidence" value="ECO:0007669"/>
    <property type="project" value="TreeGrafter"/>
</dbReference>
<comment type="subcellular location">
    <subcellularLocation>
        <location evidence="2">Cytoplasm</location>
    </subcellularLocation>
</comment>
<dbReference type="SUPFAM" id="SSF69754">
    <property type="entry name" value="Ribosome binding protein Y (YfiA homologue)"/>
    <property type="match status" value="1"/>
</dbReference>